<gene>
    <name evidence="2" type="ORF">EDD18DRAFT_1224206</name>
</gene>
<protein>
    <submittedName>
        <fullName evidence="2">Uncharacterized protein</fullName>
    </submittedName>
</protein>
<evidence type="ECO:0000313" key="3">
    <source>
        <dbReference type="Proteomes" id="UP001175228"/>
    </source>
</evidence>
<feature type="signal peptide" evidence="1">
    <location>
        <begin position="1"/>
        <end position="17"/>
    </location>
</feature>
<dbReference type="EMBL" id="JAUEPU010000199">
    <property type="protein sequence ID" value="KAK0473800.1"/>
    <property type="molecule type" value="Genomic_DNA"/>
</dbReference>
<evidence type="ECO:0000256" key="1">
    <source>
        <dbReference type="SAM" id="SignalP"/>
    </source>
</evidence>
<feature type="chain" id="PRO_5041203868" evidence="1">
    <location>
        <begin position="18"/>
        <end position="132"/>
    </location>
</feature>
<reference evidence="2" key="1">
    <citation type="submission" date="2023-06" db="EMBL/GenBank/DDBJ databases">
        <authorList>
            <consortium name="Lawrence Berkeley National Laboratory"/>
            <person name="Ahrendt S."/>
            <person name="Sahu N."/>
            <person name="Indic B."/>
            <person name="Wong-Bajracharya J."/>
            <person name="Merenyi Z."/>
            <person name="Ke H.-M."/>
            <person name="Monk M."/>
            <person name="Kocsube S."/>
            <person name="Drula E."/>
            <person name="Lipzen A."/>
            <person name="Balint B."/>
            <person name="Henrissat B."/>
            <person name="Andreopoulos B."/>
            <person name="Martin F.M."/>
            <person name="Harder C.B."/>
            <person name="Rigling D."/>
            <person name="Ford K.L."/>
            <person name="Foster G.D."/>
            <person name="Pangilinan J."/>
            <person name="Papanicolaou A."/>
            <person name="Barry K."/>
            <person name="LaButti K."/>
            <person name="Viragh M."/>
            <person name="Koriabine M."/>
            <person name="Yan M."/>
            <person name="Riley R."/>
            <person name="Champramary S."/>
            <person name="Plett K.L."/>
            <person name="Tsai I.J."/>
            <person name="Slot J."/>
            <person name="Sipos G."/>
            <person name="Plett J."/>
            <person name="Nagy L.G."/>
            <person name="Grigoriev I.V."/>
        </authorList>
    </citation>
    <scope>NUCLEOTIDE SEQUENCE</scope>
    <source>
        <strain evidence="2">HWK02</strain>
    </source>
</reference>
<accession>A0AA39NXP7</accession>
<dbReference type="AlphaFoldDB" id="A0AA39NXP7"/>
<dbReference type="Proteomes" id="UP001175228">
    <property type="component" value="Unassembled WGS sequence"/>
</dbReference>
<proteinExistence type="predicted"/>
<evidence type="ECO:0000313" key="2">
    <source>
        <dbReference type="EMBL" id="KAK0473800.1"/>
    </source>
</evidence>
<keyword evidence="3" id="KW-1185">Reference proteome</keyword>
<comment type="caution">
    <text evidence="2">The sequence shown here is derived from an EMBL/GenBank/DDBJ whole genome shotgun (WGS) entry which is preliminary data.</text>
</comment>
<organism evidence="2 3">
    <name type="scientific">Armillaria luteobubalina</name>
    <dbReference type="NCBI Taxonomy" id="153913"/>
    <lineage>
        <taxon>Eukaryota</taxon>
        <taxon>Fungi</taxon>
        <taxon>Dikarya</taxon>
        <taxon>Basidiomycota</taxon>
        <taxon>Agaricomycotina</taxon>
        <taxon>Agaricomycetes</taxon>
        <taxon>Agaricomycetidae</taxon>
        <taxon>Agaricales</taxon>
        <taxon>Marasmiineae</taxon>
        <taxon>Physalacriaceae</taxon>
        <taxon>Armillaria</taxon>
    </lineage>
</organism>
<keyword evidence="1" id="KW-0732">Signal</keyword>
<sequence>MLLHCILFCFCFATSIGFHFDDITANATAYTPFALTWHLDQGEDPDELHLKQRSITQNSGDGQPIDFSFPDNGTHSGTVSVNFTAPGLLLQRRLRVSTSIALSSTVTSNASAAVYVFLSFRIYVDVVQCVWV</sequence>
<name>A0AA39NXP7_9AGAR</name>